<evidence type="ECO:0000256" key="3">
    <source>
        <dbReference type="ARBA" id="ARBA00007054"/>
    </source>
</evidence>
<proteinExistence type="inferred from homology"/>
<dbReference type="InterPro" id="IPR011993">
    <property type="entry name" value="PH-like_dom_sf"/>
</dbReference>
<reference evidence="7 8" key="1">
    <citation type="journal article" date="2010" name="Plant Cell">
        <title>The Chlorella variabilis NC64A genome reveals adaptation to photosymbiosis, coevolution with viruses, and cryptic sex.</title>
        <authorList>
            <person name="Blanc G."/>
            <person name="Duncan G."/>
            <person name="Agarkova I."/>
            <person name="Borodovsky M."/>
            <person name="Gurnon J."/>
            <person name="Kuo A."/>
            <person name="Lindquist E."/>
            <person name="Lucas S."/>
            <person name="Pangilinan J."/>
            <person name="Polle J."/>
            <person name="Salamov A."/>
            <person name="Terry A."/>
            <person name="Yamada T."/>
            <person name="Dunigan D.D."/>
            <person name="Grigoriev I.V."/>
            <person name="Claverie J.M."/>
            <person name="Van Etten J.L."/>
        </authorList>
    </citation>
    <scope>NUCLEOTIDE SEQUENCE [LARGE SCALE GENOMIC DNA]</scope>
    <source>
        <strain evidence="7 8">NC64A</strain>
    </source>
</reference>
<dbReference type="KEGG" id="cvr:CHLNCDRAFT_141132"/>
<evidence type="ECO:0000256" key="1">
    <source>
        <dbReference type="ARBA" id="ARBA00004123"/>
    </source>
</evidence>
<evidence type="ECO:0000256" key="4">
    <source>
        <dbReference type="ARBA" id="ARBA00022490"/>
    </source>
</evidence>
<dbReference type="GO" id="GO:0034715">
    <property type="term" value="C:pICln-Sm protein complex"/>
    <property type="evidence" value="ECO:0007669"/>
    <property type="project" value="InterPro"/>
</dbReference>
<dbReference type="GO" id="GO:0034709">
    <property type="term" value="C:methylosome"/>
    <property type="evidence" value="ECO:0007669"/>
    <property type="project" value="InterPro"/>
</dbReference>
<evidence type="ECO:0008006" key="9">
    <source>
        <dbReference type="Google" id="ProtNLM"/>
    </source>
</evidence>
<dbReference type="GO" id="GO:0045292">
    <property type="term" value="P:mRNA cis splicing, via spliceosome"/>
    <property type="evidence" value="ECO:0007669"/>
    <property type="project" value="TreeGrafter"/>
</dbReference>
<dbReference type="SUPFAM" id="SSF50729">
    <property type="entry name" value="PH domain-like"/>
    <property type="match status" value="1"/>
</dbReference>
<dbReference type="FunCoup" id="E1ZS71">
    <property type="interactions" value="1157"/>
</dbReference>
<accession>E1ZS71</accession>
<dbReference type="GO" id="GO:0006821">
    <property type="term" value="P:chloride transport"/>
    <property type="evidence" value="ECO:0007669"/>
    <property type="project" value="InterPro"/>
</dbReference>
<evidence type="ECO:0000256" key="5">
    <source>
        <dbReference type="ARBA" id="ARBA00023242"/>
    </source>
</evidence>
<dbReference type="GO" id="GO:0005886">
    <property type="term" value="C:plasma membrane"/>
    <property type="evidence" value="ECO:0007669"/>
    <property type="project" value="InterPro"/>
</dbReference>
<dbReference type="AlphaFoldDB" id="E1ZS71"/>
<evidence type="ECO:0000256" key="2">
    <source>
        <dbReference type="ARBA" id="ARBA00004496"/>
    </source>
</evidence>
<feature type="compositionally biased region" description="Gly residues" evidence="6">
    <location>
        <begin position="107"/>
        <end position="117"/>
    </location>
</feature>
<name>E1ZS71_CHLVA</name>
<dbReference type="GO" id="GO:0000387">
    <property type="term" value="P:spliceosomal snRNP assembly"/>
    <property type="evidence" value="ECO:0007669"/>
    <property type="project" value="InterPro"/>
</dbReference>
<gene>
    <name evidence="7" type="ORF">CHLNCDRAFT_141132</name>
</gene>
<keyword evidence="8" id="KW-1185">Reference proteome</keyword>
<evidence type="ECO:0000313" key="7">
    <source>
        <dbReference type="EMBL" id="EFN51363.1"/>
    </source>
</evidence>
<dbReference type="EMBL" id="GL433865">
    <property type="protein sequence ID" value="EFN51363.1"/>
    <property type="molecule type" value="Genomic_DNA"/>
</dbReference>
<protein>
    <recommendedName>
        <fullName evidence="9">Chloride conductance regulatory protein ICln</fullName>
    </recommendedName>
</protein>
<dbReference type="PANTHER" id="PTHR21399">
    <property type="entry name" value="CHLORIDE CONDUCTANCE REGULATORY PROTEIN ICLN"/>
    <property type="match status" value="1"/>
</dbReference>
<dbReference type="InterPro" id="IPR039924">
    <property type="entry name" value="ICln/Lot5/Saf5"/>
</dbReference>
<dbReference type="GO" id="GO:0005829">
    <property type="term" value="C:cytosol"/>
    <property type="evidence" value="ECO:0007669"/>
    <property type="project" value="InterPro"/>
</dbReference>
<dbReference type="STRING" id="554065.E1ZS71"/>
<dbReference type="eggNOG" id="KOG3238">
    <property type="taxonomic scope" value="Eukaryota"/>
</dbReference>
<comment type="similarity">
    <text evidence="3">Belongs to the pICln (TC 1.A.47) family.</text>
</comment>
<dbReference type="PRINTS" id="PR01348">
    <property type="entry name" value="ICLNCHANNEL"/>
</dbReference>
<keyword evidence="5" id="KW-0539">Nucleus</keyword>
<evidence type="ECO:0000256" key="6">
    <source>
        <dbReference type="SAM" id="MobiDB-lite"/>
    </source>
</evidence>
<dbReference type="OMA" id="FITEWRI"/>
<evidence type="ECO:0000313" key="8">
    <source>
        <dbReference type="Proteomes" id="UP000008141"/>
    </source>
</evidence>
<dbReference type="InParanoid" id="E1ZS71"/>
<organism evidence="8">
    <name type="scientific">Chlorella variabilis</name>
    <name type="common">Green alga</name>
    <dbReference type="NCBI Taxonomy" id="554065"/>
    <lineage>
        <taxon>Eukaryota</taxon>
        <taxon>Viridiplantae</taxon>
        <taxon>Chlorophyta</taxon>
        <taxon>core chlorophytes</taxon>
        <taxon>Trebouxiophyceae</taxon>
        <taxon>Chlorellales</taxon>
        <taxon>Chlorellaceae</taxon>
        <taxon>Chlorella clade</taxon>
        <taxon>Chlorella</taxon>
    </lineage>
</organism>
<dbReference type="PANTHER" id="PTHR21399:SF0">
    <property type="entry name" value="METHYLOSOME SUBUNIT PICLN"/>
    <property type="match status" value="1"/>
</dbReference>
<dbReference type="GO" id="GO:0005681">
    <property type="term" value="C:spliceosomal complex"/>
    <property type="evidence" value="ECO:0007669"/>
    <property type="project" value="TreeGrafter"/>
</dbReference>
<dbReference type="RefSeq" id="XP_005843465.1">
    <property type="nucleotide sequence ID" value="XM_005843403.1"/>
</dbReference>
<feature type="region of interest" description="Disordered" evidence="6">
    <location>
        <begin position="194"/>
        <end position="228"/>
    </location>
</feature>
<dbReference type="OrthoDB" id="19714at2759"/>
<dbReference type="Gene3D" id="2.30.29.30">
    <property type="entry name" value="Pleckstrin-homology domain (PH domain)/Phosphotyrosine-binding domain (PTB)"/>
    <property type="match status" value="1"/>
</dbReference>
<comment type="subcellular location">
    <subcellularLocation>
        <location evidence="2">Cytoplasm</location>
    </subcellularLocation>
    <subcellularLocation>
        <location evidence="1">Nucleus</location>
    </subcellularLocation>
</comment>
<dbReference type="InterPro" id="IPR003521">
    <property type="entry name" value="ICln"/>
</dbReference>
<sequence length="228" mass="24072">MLEQAESIGLQPVAERSADGGPLLEDEESVLHKFERLQLVIGASTDQGEGSLFITEWRIVWLSAADPTLGYSCEFPAVSMHAVATDEESSHRPCLYIQLDAGDEEGGLGGGAGGGSSGEEEEEGEELLPELRLIPADASQLEAMFQAFCDGAERNPDFSEEDEETGACFYDEDEVLAGAAAAAIGVGDVEELVGEDPARFEDADDDEEEEEEAQQPAAGGAAVQPNGC</sequence>
<dbReference type="Proteomes" id="UP000008141">
    <property type="component" value="Unassembled WGS sequence"/>
</dbReference>
<feature type="region of interest" description="Disordered" evidence="6">
    <location>
        <begin position="103"/>
        <end position="125"/>
    </location>
</feature>
<dbReference type="GeneID" id="17350754"/>
<dbReference type="GO" id="GO:0006884">
    <property type="term" value="P:cell volume homeostasis"/>
    <property type="evidence" value="ECO:0007669"/>
    <property type="project" value="InterPro"/>
</dbReference>
<dbReference type="Pfam" id="PF03517">
    <property type="entry name" value="Voldacs"/>
    <property type="match status" value="1"/>
</dbReference>
<feature type="region of interest" description="Disordered" evidence="6">
    <location>
        <begin position="1"/>
        <end position="22"/>
    </location>
</feature>
<feature type="compositionally biased region" description="Acidic residues" evidence="6">
    <location>
        <begin position="202"/>
        <end position="213"/>
    </location>
</feature>
<keyword evidence="4" id="KW-0963">Cytoplasm</keyword>